<gene>
    <name evidence="6" type="ORF">DB31_3118</name>
</gene>
<dbReference type="STRING" id="394096.DB31_3118"/>
<dbReference type="Pfam" id="PF02777">
    <property type="entry name" value="Sod_Fe_C"/>
    <property type="match status" value="1"/>
</dbReference>
<dbReference type="GO" id="GO:0004784">
    <property type="term" value="F:superoxide dismutase activity"/>
    <property type="evidence" value="ECO:0007669"/>
    <property type="project" value="UniProtKB-EC"/>
</dbReference>
<evidence type="ECO:0000256" key="3">
    <source>
        <dbReference type="ARBA" id="ARBA00022723"/>
    </source>
</evidence>
<dbReference type="RefSeq" id="WP_044196756.1">
    <property type="nucleotide sequence ID" value="NZ_JMCB01000019.1"/>
</dbReference>
<dbReference type="OrthoDB" id="9803125at2"/>
<evidence type="ECO:0000313" key="7">
    <source>
        <dbReference type="Proteomes" id="UP000028725"/>
    </source>
</evidence>
<dbReference type="SUPFAM" id="SSF46609">
    <property type="entry name" value="Fe,Mn superoxide dismutase (SOD), N-terminal domain"/>
    <property type="match status" value="1"/>
</dbReference>
<dbReference type="Gene3D" id="3.55.40.20">
    <property type="entry name" value="Iron/manganese superoxide dismutase, C-terminal domain"/>
    <property type="match status" value="1"/>
</dbReference>
<keyword evidence="7" id="KW-1185">Reference proteome</keyword>
<dbReference type="PANTHER" id="PTHR11404:SF6">
    <property type="entry name" value="SUPEROXIDE DISMUTASE [MN], MITOCHONDRIAL"/>
    <property type="match status" value="1"/>
</dbReference>
<feature type="domain" description="Manganese/iron superoxide dismutase C-terminal" evidence="5">
    <location>
        <begin position="97"/>
        <end position="195"/>
    </location>
</feature>
<comment type="caution">
    <text evidence="6">The sequence shown here is derived from an EMBL/GenBank/DDBJ whole genome shotgun (WGS) entry which is preliminary data.</text>
</comment>
<dbReference type="InterPro" id="IPR036314">
    <property type="entry name" value="SOD_C_sf"/>
</dbReference>
<reference evidence="6 7" key="1">
    <citation type="submission" date="2014-04" db="EMBL/GenBank/DDBJ databases">
        <title>Genome assembly of Hyalangium minutum DSM 14724.</title>
        <authorList>
            <person name="Sharma G."/>
            <person name="Subramanian S."/>
        </authorList>
    </citation>
    <scope>NUCLEOTIDE SEQUENCE [LARGE SCALE GENOMIC DNA]</scope>
    <source>
        <strain evidence="6 7">DSM 14724</strain>
    </source>
</reference>
<sequence length="199" mass="22302">MADKKYTPMQFPNCKGLKGISDAVLEVHFKLYEGYVNRTNKLTETLSGMATKGEAAGTNPMYAEMTRRLGFEYNGVVLHEYYFGNLKAGGSGATPPAKLKKAMEESFGSFETWLADFKAISTMPGIGWAVTFQDPRTGWLSNHWITLHETNNIAGFKPIIVMDAWEHAFVPDYKANERAKYVDAYFSNLDFDAAEGRLK</sequence>
<dbReference type="SUPFAM" id="SSF54719">
    <property type="entry name" value="Fe,Mn superoxide dismutase (SOD), C-terminal domain"/>
    <property type="match status" value="1"/>
</dbReference>
<evidence type="ECO:0000256" key="4">
    <source>
        <dbReference type="ARBA" id="ARBA00023002"/>
    </source>
</evidence>
<dbReference type="EC" id="1.15.1.1" evidence="2"/>
<proteinExistence type="inferred from homology"/>
<dbReference type="AlphaFoldDB" id="A0A085W5U6"/>
<dbReference type="InterPro" id="IPR019832">
    <property type="entry name" value="Mn/Fe_SOD_C"/>
</dbReference>
<name>A0A085W5U6_9BACT</name>
<evidence type="ECO:0000313" key="6">
    <source>
        <dbReference type="EMBL" id="KFE63059.1"/>
    </source>
</evidence>
<dbReference type="PATRIC" id="fig|394096.3.peg.7443"/>
<dbReference type="EMBL" id="JMCB01000019">
    <property type="protein sequence ID" value="KFE63059.1"/>
    <property type="molecule type" value="Genomic_DNA"/>
</dbReference>
<dbReference type="InterPro" id="IPR036324">
    <property type="entry name" value="Mn/Fe_SOD_N_sf"/>
</dbReference>
<keyword evidence="4" id="KW-0560">Oxidoreductase</keyword>
<evidence type="ECO:0000256" key="2">
    <source>
        <dbReference type="ARBA" id="ARBA00012682"/>
    </source>
</evidence>
<evidence type="ECO:0000256" key="1">
    <source>
        <dbReference type="ARBA" id="ARBA00008714"/>
    </source>
</evidence>
<dbReference type="Proteomes" id="UP000028725">
    <property type="component" value="Unassembled WGS sequence"/>
</dbReference>
<dbReference type="PANTHER" id="PTHR11404">
    <property type="entry name" value="SUPEROXIDE DISMUTASE 2"/>
    <property type="match status" value="1"/>
</dbReference>
<dbReference type="InterPro" id="IPR050265">
    <property type="entry name" value="Fe/Mn_Superoxide_Dismutase"/>
</dbReference>
<evidence type="ECO:0000259" key="5">
    <source>
        <dbReference type="Pfam" id="PF02777"/>
    </source>
</evidence>
<keyword evidence="3" id="KW-0479">Metal-binding</keyword>
<accession>A0A085W5U6</accession>
<organism evidence="6 7">
    <name type="scientific">Hyalangium minutum</name>
    <dbReference type="NCBI Taxonomy" id="394096"/>
    <lineage>
        <taxon>Bacteria</taxon>
        <taxon>Pseudomonadati</taxon>
        <taxon>Myxococcota</taxon>
        <taxon>Myxococcia</taxon>
        <taxon>Myxococcales</taxon>
        <taxon>Cystobacterineae</taxon>
        <taxon>Archangiaceae</taxon>
        <taxon>Hyalangium</taxon>
    </lineage>
</organism>
<comment type="similarity">
    <text evidence="1">Belongs to the iron/manganese superoxide dismutase family.</text>
</comment>
<dbReference type="GO" id="GO:0046872">
    <property type="term" value="F:metal ion binding"/>
    <property type="evidence" value="ECO:0007669"/>
    <property type="project" value="UniProtKB-KW"/>
</dbReference>
<protein>
    <recommendedName>
        <fullName evidence="2">superoxide dismutase</fullName>
        <ecNumber evidence="2">1.15.1.1</ecNumber>
    </recommendedName>
</protein>